<keyword evidence="1" id="KW-0812">Transmembrane</keyword>
<accession>A0A438HQ48</accession>
<evidence type="ECO:0000256" key="1">
    <source>
        <dbReference type="SAM" id="Phobius"/>
    </source>
</evidence>
<evidence type="ECO:0000313" key="3">
    <source>
        <dbReference type="Proteomes" id="UP000288805"/>
    </source>
</evidence>
<gene>
    <name evidence="2" type="ORF">CK203_045603</name>
</gene>
<name>A0A438HQ48_VITVI</name>
<proteinExistence type="predicted"/>
<sequence>MVFSGSLSLASLASLLLPDASRPFLYACCALLSLGYLLSLVTRRCQRVRQRLMGGSPPPLLRVDTRGSNPRNSVTFFAVVGLNSRVNATTGPYIAASDSSGLDIQIVKTVFFVVAAASPLSLMTRSKCSDLLMLWSWLLLIFSMIEECYINFIV</sequence>
<keyword evidence="1" id="KW-0472">Membrane</keyword>
<dbReference type="EMBL" id="QGNW01000192">
    <property type="protein sequence ID" value="RVW86584.1"/>
    <property type="molecule type" value="Genomic_DNA"/>
</dbReference>
<evidence type="ECO:0000313" key="2">
    <source>
        <dbReference type="EMBL" id="RVW86584.1"/>
    </source>
</evidence>
<keyword evidence="1" id="KW-1133">Transmembrane helix</keyword>
<dbReference type="Proteomes" id="UP000288805">
    <property type="component" value="Unassembled WGS sequence"/>
</dbReference>
<organism evidence="2 3">
    <name type="scientific">Vitis vinifera</name>
    <name type="common">Grape</name>
    <dbReference type="NCBI Taxonomy" id="29760"/>
    <lineage>
        <taxon>Eukaryota</taxon>
        <taxon>Viridiplantae</taxon>
        <taxon>Streptophyta</taxon>
        <taxon>Embryophyta</taxon>
        <taxon>Tracheophyta</taxon>
        <taxon>Spermatophyta</taxon>
        <taxon>Magnoliopsida</taxon>
        <taxon>eudicotyledons</taxon>
        <taxon>Gunneridae</taxon>
        <taxon>Pentapetalae</taxon>
        <taxon>rosids</taxon>
        <taxon>Vitales</taxon>
        <taxon>Vitaceae</taxon>
        <taxon>Viteae</taxon>
        <taxon>Vitis</taxon>
    </lineage>
</organism>
<feature type="transmembrane region" description="Helical" evidence="1">
    <location>
        <begin position="131"/>
        <end position="152"/>
    </location>
</feature>
<feature type="transmembrane region" description="Helical" evidence="1">
    <location>
        <begin position="23"/>
        <end position="41"/>
    </location>
</feature>
<reference evidence="2 3" key="1">
    <citation type="journal article" date="2018" name="PLoS Genet.">
        <title>Population sequencing reveals clonal diversity and ancestral inbreeding in the grapevine cultivar Chardonnay.</title>
        <authorList>
            <person name="Roach M.J."/>
            <person name="Johnson D.L."/>
            <person name="Bohlmann J."/>
            <person name="van Vuuren H.J."/>
            <person name="Jones S.J."/>
            <person name="Pretorius I.S."/>
            <person name="Schmidt S.A."/>
            <person name="Borneman A.R."/>
        </authorList>
    </citation>
    <scope>NUCLEOTIDE SEQUENCE [LARGE SCALE GENOMIC DNA]</scope>
    <source>
        <strain evidence="3">cv. Chardonnay</strain>
        <tissue evidence="2">Leaf</tissue>
    </source>
</reference>
<dbReference type="AlphaFoldDB" id="A0A438HQ48"/>
<comment type="caution">
    <text evidence="2">The sequence shown here is derived from an EMBL/GenBank/DDBJ whole genome shotgun (WGS) entry which is preliminary data.</text>
</comment>
<protein>
    <submittedName>
        <fullName evidence="2">Uncharacterized protein</fullName>
    </submittedName>
</protein>